<comment type="caution">
    <text evidence="1">The sequence shown here is derived from an EMBL/GenBank/DDBJ whole genome shotgun (WGS) entry which is preliminary data.</text>
</comment>
<sequence>MFDGCTPDVATASPAQVPPAPLRDPSLQVGLRINTALASSVAATRVSSPASTMSTCPSLLSSRTSPCGSFGSESDLRTPVTPTPTTAFHLLDNALKTSLQGASAESIHGSTPAHAAEHFSLRAPFPLRDFRTAVARGEPELDDVRWMTGVPRHMIGVFRADPFSSSDTSSGPPAPGAYTHTVTPSLCRPPPPPKRTHTGSPAAGRKRSSKRRRVDSAPPLPFLATGPQEMYTHEFRVHMQDCAEATEHMHARHAADSRAYAAAASDAYGRWIAPHPAEQAQPMDVDVAQHRPVGYDAEADRGLAPAMYTPMLGYPRSPPPAFAEPHPDGAFAEPTYHVPTPHRLFLPAFELSPSSLSSWEYDAAQHPQTHDAPLAAAPRLRTTALPPPRYALDTQGGYVCPLCERGFQLPNGLALHLKWHERVEGRRVECGAEQQQPQHDAGAGEDRPHEADALQSNNHWDYAYVDYRYDSGYYRPTESALFPTGQSPGGSMLLAPLDGLQMLAPIPFSQASWAGESISASSSFS</sequence>
<gene>
    <name evidence="1" type="ORF">FA95DRAFT_924475</name>
</gene>
<accession>A0ACB8RZE3</accession>
<reference evidence="1" key="1">
    <citation type="submission" date="2021-02" db="EMBL/GenBank/DDBJ databases">
        <authorList>
            <consortium name="DOE Joint Genome Institute"/>
            <person name="Ahrendt S."/>
            <person name="Looney B.P."/>
            <person name="Miyauchi S."/>
            <person name="Morin E."/>
            <person name="Drula E."/>
            <person name="Courty P.E."/>
            <person name="Chicoki N."/>
            <person name="Fauchery L."/>
            <person name="Kohler A."/>
            <person name="Kuo A."/>
            <person name="Labutti K."/>
            <person name="Pangilinan J."/>
            <person name="Lipzen A."/>
            <person name="Riley R."/>
            <person name="Andreopoulos W."/>
            <person name="He G."/>
            <person name="Johnson J."/>
            <person name="Barry K.W."/>
            <person name="Grigoriev I.V."/>
            <person name="Nagy L."/>
            <person name="Hibbett D."/>
            <person name="Henrissat B."/>
            <person name="Matheny P.B."/>
            <person name="Labbe J."/>
            <person name="Martin F."/>
        </authorList>
    </citation>
    <scope>NUCLEOTIDE SEQUENCE</scope>
    <source>
        <strain evidence="1">FP105234-sp</strain>
    </source>
</reference>
<evidence type="ECO:0000313" key="2">
    <source>
        <dbReference type="Proteomes" id="UP000814033"/>
    </source>
</evidence>
<dbReference type="EMBL" id="MU275876">
    <property type="protein sequence ID" value="KAI0049221.1"/>
    <property type="molecule type" value="Genomic_DNA"/>
</dbReference>
<evidence type="ECO:0000313" key="1">
    <source>
        <dbReference type="EMBL" id="KAI0049221.1"/>
    </source>
</evidence>
<name>A0ACB8RZE3_9AGAM</name>
<protein>
    <submittedName>
        <fullName evidence="1">Uncharacterized protein</fullName>
    </submittedName>
</protein>
<dbReference type="Proteomes" id="UP000814033">
    <property type="component" value="Unassembled WGS sequence"/>
</dbReference>
<reference evidence="1" key="2">
    <citation type="journal article" date="2022" name="New Phytol.">
        <title>Evolutionary transition to the ectomycorrhizal habit in the genomes of a hyperdiverse lineage of mushroom-forming fungi.</title>
        <authorList>
            <person name="Looney B."/>
            <person name="Miyauchi S."/>
            <person name="Morin E."/>
            <person name="Drula E."/>
            <person name="Courty P.E."/>
            <person name="Kohler A."/>
            <person name="Kuo A."/>
            <person name="LaButti K."/>
            <person name="Pangilinan J."/>
            <person name="Lipzen A."/>
            <person name="Riley R."/>
            <person name="Andreopoulos W."/>
            <person name="He G."/>
            <person name="Johnson J."/>
            <person name="Nolan M."/>
            <person name="Tritt A."/>
            <person name="Barry K.W."/>
            <person name="Grigoriev I.V."/>
            <person name="Nagy L.G."/>
            <person name="Hibbett D."/>
            <person name="Henrissat B."/>
            <person name="Matheny P.B."/>
            <person name="Labbe J."/>
            <person name="Martin F.M."/>
        </authorList>
    </citation>
    <scope>NUCLEOTIDE SEQUENCE</scope>
    <source>
        <strain evidence="1">FP105234-sp</strain>
    </source>
</reference>
<organism evidence="1 2">
    <name type="scientific">Auriscalpium vulgare</name>
    <dbReference type="NCBI Taxonomy" id="40419"/>
    <lineage>
        <taxon>Eukaryota</taxon>
        <taxon>Fungi</taxon>
        <taxon>Dikarya</taxon>
        <taxon>Basidiomycota</taxon>
        <taxon>Agaricomycotina</taxon>
        <taxon>Agaricomycetes</taxon>
        <taxon>Russulales</taxon>
        <taxon>Auriscalpiaceae</taxon>
        <taxon>Auriscalpium</taxon>
    </lineage>
</organism>
<keyword evidence="2" id="KW-1185">Reference proteome</keyword>
<proteinExistence type="predicted"/>